<evidence type="ECO:0000256" key="3">
    <source>
        <dbReference type="ARBA" id="ARBA00022475"/>
    </source>
</evidence>
<dbReference type="InterPro" id="IPR003439">
    <property type="entry name" value="ABC_transporter-like_ATP-bd"/>
</dbReference>
<keyword evidence="7 11" id="KW-0067">ATP-binding</keyword>
<keyword evidence="5" id="KW-0677">Repeat</keyword>
<dbReference type="RefSeq" id="WP_069716114.1">
    <property type="nucleotide sequence ID" value="NZ_MJEH01000008.1"/>
</dbReference>
<dbReference type="CDD" id="cd03216">
    <property type="entry name" value="ABC_Carb_Monos_I"/>
    <property type="match status" value="1"/>
</dbReference>
<dbReference type="OrthoDB" id="9771863at2"/>
<dbReference type="GO" id="GO:0005886">
    <property type="term" value="C:plasma membrane"/>
    <property type="evidence" value="ECO:0007669"/>
    <property type="project" value="UniProtKB-SubCell"/>
</dbReference>
<keyword evidence="6" id="KW-0547">Nucleotide-binding</keyword>
<comment type="caution">
    <text evidence="11">The sequence shown here is derived from an EMBL/GenBank/DDBJ whole genome shotgun (WGS) entry which is preliminary data.</text>
</comment>
<dbReference type="GO" id="GO:0016887">
    <property type="term" value="F:ATP hydrolysis activity"/>
    <property type="evidence" value="ECO:0007669"/>
    <property type="project" value="InterPro"/>
</dbReference>
<dbReference type="InterPro" id="IPR017871">
    <property type="entry name" value="ABC_transporter-like_CS"/>
</dbReference>
<dbReference type="AlphaFoldDB" id="A0A1E5LIB2"/>
<evidence type="ECO:0000256" key="7">
    <source>
        <dbReference type="ARBA" id="ARBA00022840"/>
    </source>
</evidence>
<feature type="domain" description="ABC transporter" evidence="10">
    <location>
        <begin position="5"/>
        <end position="243"/>
    </location>
</feature>
<comment type="subcellular location">
    <subcellularLocation>
        <location evidence="1">Cell membrane</location>
        <topology evidence="1">Peripheral membrane protein</topology>
    </subcellularLocation>
</comment>
<dbReference type="Proteomes" id="UP000095209">
    <property type="component" value="Unassembled WGS sequence"/>
</dbReference>
<evidence type="ECO:0000256" key="4">
    <source>
        <dbReference type="ARBA" id="ARBA00022597"/>
    </source>
</evidence>
<name>A0A1E5LIB2_9BACI</name>
<dbReference type="InterPro" id="IPR027417">
    <property type="entry name" value="P-loop_NTPase"/>
</dbReference>
<proteinExistence type="predicted"/>
<dbReference type="EMBL" id="MJEH01000008">
    <property type="protein sequence ID" value="OEH93823.1"/>
    <property type="molecule type" value="Genomic_DNA"/>
</dbReference>
<dbReference type="InterPro" id="IPR003593">
    <property type="entry name" value="AAA+_ATPase"/>
</dbReference>
<dbReference type="SMART" id="SM00382">
    <property type="entry name" value="AAA"/>
    <property type="match status" value="2"/>
</dbReference>
<accession>A0A1E5LIB2</accession>
<dbReference type="PROSITE" id="PS50893">
    <property type="entry name" value="ABC_TRANSPORTER_2"/>
    <property type="match status" value="2"/>
</dbReference>
<gene>
    <name evidence="11" type="ORF">BFG57_10895</name>
</gene>
<evidence type="ECO:0000256" key="6">
    <source>
        <dbReference type="ARBA" id="ARBA00022741"/>
    </source>
</evidence>
<dbReference type="PROSITE" id="PS00211">
    <property type="entry name" value="ABC_TRANSPORTER_1"/>
    <property type="match status" value="1"/>
</dbReference>
<dbReference type="PANTHER" id="PTHR43790">
    <property type="entry name" value="CARBOHYDRATE TRANSPORT ATP-BINDING PROTEIN MG119-RELATED"/>
    <property type="match status" value="1"/>
</dbReference>
<evidence type="ECO:0000256" key="8">
    <source>
        <dbReference type="ARBA" id="ARBA00022967"/>
    </source>
</evidence>
<evidence type="ECO:0000256" key="2">
    <source>
        <dbReference type="ARBA" id="ARBA00022448"/>
    </source>
</evidence>
<dbReference type="InterPro" id="IPR050107">
    <property type="entry name" value="ABC_carbohydrate_import_ATPase"/>
</dbReference>
<dbReference type="FunFam" id="3.40.50.300:FF:000127">
    <property type="entry name" value="Ribose import ATP-binding protein RbsA"/>
    <property type="match status" value="1"/>
</dbReference>
<keyword evidence="3" id="KW-1003">Cell membrane</keyword>
<protein>
    <submittedName>
        <fullName evidence="11">D-xylose ABC transporter ATP-binding protein</fullName>
    </submittedName>
</protein>
<keyword evidence="9" id="KW-0472">Membrane</keyword>
<keyword evidence="12" id="KW-1185">Reference proteome</keyword>
<dbReference type="NCBIfam" id="NF010069">
    <property type="entry name" value="PRK13549.1"/>
    <property type="match status" value="1"/>
</dbReference>
<evidence type="ECO:0000259" key="10">
    <source>
        <dbReference type="PROSITE" id="PS50893"/>
    </source>
</evidence>
<feature type="domain" description="ABC transporter" evidence="10">
    <location>
        <begin position="262"/>
        <end position="505"/>
    </location>
</feature>
<dbReference type="Pfam" id="PF00005">
    <property type="entry name" value="ABC_tran"/>
    <property type="match status" value="2"/>
</dbReference>
<keyword evidence="4" id="KW-0762">Sugar transport</keyword>
<keyword evidence="8" id="KW-1278">Translocase</keyword>
<evidence type="ECO:0000256" key="5">
    <source>
        <dbReference type="ARBA" id="ARBA00022737"/>
    </source>
</evidence>
<dbReference type="PANTHER" id="PTHR43790:SF1">
    <property type="entry name" value="XYLOSE IMPORT ATP-BINDING PROTEIN XYLG"/>
    <property type="match status" value="1"/>
</dbReference>
<evidence type="ECO:0000313" key="11">
    <source>
        <dbReference type="EMBL" id="OEH93823.1"/>
    </source>
</evidence>
<organism evidence="11 12">
    <name type="scientific">Bacillus solimangrovi</name>
    <dbReference type="NCBI Taxonomy" id="1305675"/>
    <lineage>
        <taxon>Bacteria</taxon>
        <taxon>Bacillati</taxon>
        <taxon>Bacillota</taxon>
        <taxon>Bacilli</taxon>
        <taxon>Bacillales</taxon>
        <taxon>Bacillaceae</taxon>
        <taxon>Bacillus</taxon>
    </lineage>
</organism>
<sequence>MSVVLEMKNITKEFPGVKALDQVNFVAKKGEIHALCGENGAGKSTLMKVLSGLYPSGTYDGTLEINGKVCEFKTIKDAEKAGISIIYQELALAKQMTVAENLILGNEPAKFGIINKNIMFKEAEKWLKEVGLKGVNPETITGTLGIGKQQLIEIAKALSKNANILILDEPTAALTEQEVRILLDILLEFKERGVTCIYISHKLNEVFEIADTITVLRDGQTVSTQPASELTEDKVISLMVGREIKERFPRIKAEPKETVLSVRDYSVFDQENASKKLVDSVSFDVRKGEILGISGLMGSGRTELVMSLFGGLQGGNSGEVLIDGKKVKIKNTKQAIQQGLSLVSEDRKKYGLILDMDIKSNISISSLPSISNRQVINKNEEISHGNKYIDSLRIKANSVETVTGTLSGGNQQKVVLGKCLMTKPKVLILDEPTRGIDVGAKFEIYNLMNQLIREGVAIIMISSELPEVMGMSHRIMVMSEGQKAAEFVAEEATQEKIMVAATGGVTV</sequence>
<dbReference type="Gene3D" id="3.40.50.300">
    <property type="entry name" value="P-loop containing nucleotide triphosphate hydrolases"/>
    <property type="match status" value="2"/>
</dbReference>
<dbReference type="GO" id="GO:0005524">
    <property type="term" value="F:ATP binding"/>
    <property type="evidence" value="ECO:0007669"/>
    <property type="project" value="UniProtKB-KW"/>
</dbReference>
<reference evidence="11 12" key="1">
    <citation type="submission" date="2016-08" db="EMBL/GenBank/DDBJ databases">
        <title>Genome of Bacillus solimangrovi GH2-4.</title>
        <authorList>
            <person name="Lim S."/>
            <person name="Kim B.-C."/>
        </authorList>
    </citation>
    <scope>NUCLEOTIDE SEQUENCE [LARGE SCALE GENOMIC DNA]</scope>
    <source>
        <strain evidence="11 12">GH2-4</strain>
    </source>
</reference>
<evidence type="ECO:0000313" key="12">
    <source>
        <dbReference type="Proteomes" id="UP000095209"/>
    </source>
</evidence>
<evidence type="ECO:0000256" key="1">
    <source>
        <dbReference type="ARBA" id="ARBA00004202"/>
    </source>
</evidence>
<dbReference type="STRING" id="1305675.BFG57_10895"/>
<dbReference type="CDD" id="cd03215">
    <property type="entry name" value="ABC_Carb_Monos_II"/>
    <property type="match status" value="1"/>
</dbReference>
<evidence type="ECO:0000256" key="9">
    <source>
        <dbReference type="ARBA" id="ARBA00023136"/>
    </source>
</evidence>
<dbReference type="SUPFAM" id="SSF52540">
    <property type="entry name" value="P-loop containing nucleoside triphosphate hydrolases"/>
    <property type="match status" value="2"/>
</dbReference>
<keyword evidence="2" id="KW-0813">Transport</keyword>